<keyword evidence="2" id="KW-1185">Reference proteome</keyword>
<evidence type="ECO:0000313" key="2">
    <source>
        <dbReference type="Proteomes" id="UP001328107"/>
    </source>
</evidence>
<reference evidence="2" key="1">
    <citation type="submission" date="2022-10" db="EMBL/GenBank/DDBJ databases">
        <title>Genome assembly of Pristionchus species.</title>
        <authorList>
            <person name="Yoshida K."/>
            <person name="Sommer R.J."/>
        </authorList>
    </citation>
    <scope>NUCLEOTIDE SEQUENCE [LARGE SCALE GENOMIC DNA]</scope>
    <source>
        <strain evidence="2">RS5460</strain>
    </source>
</reference>
<sequence>LPQFLISRLESRVVLYLPASPFDVEEEAAVFSGEFHEISCLQMPLPELVRFPVENERGQVQS</sequence>
<protein>
    <submittedName>
        <fullName evidence="1">Uncharacterized protein</fullName>
    </submittedName>
</protein>
<evidence type="ECO:0000313" key="1">
    <source>
        <dbReference type="EMBL" id="GMR57788.1"/>
    </source>
</evidence>
<dbReference type="AlphaFoldDB" id="A0AAN5D760"/>
<organism evidence="1 2">
    <name type="scientific">Pristionchus mayeri</name>
    <dbReference type="NCBI Taxonomy" id="1317129"/>
    <lineage>
        <taxon>Eukaryota</taxon>
        <taxon>Metazoa</taxon>
        <taxon>Ecdysozoa</taxon>
        <taxon>Nematoda</taxon>
        <taxon>Chromadorea</taxon>
        <taxon>Rhabditida</taxon>
        <taxon>Rhabditina</taxon>
        <taxon>Diplogasteromorpha</taxon>
        <taxon>Diplogasteroidea</taxon>
        <taxon>Neodiplogasteridae</taxon>
        <taxon>Pristionchus</taxon>
    </lineage>
</organism>
<comment type="caution">
    <text evidence="1">The sequence shown here is derived from an EMBL/GenBank/DDBJ whole genome shotgun (WGS) entry which is preliminary data.</text>
</comment>
<dbReference type="EMBL" id="BTRK01000006">
    <property type="protein sequence ID" value="GMR57788.1"/>
    <property type="molecule type" value="Genomic_DNA"/>
</dbReference>
<feature type="non-terminal residue" evidence="1">
    <location>
        <position position="1"/>
    </location>
</feature>
<dbReference type="Proteomes" id="UP001328107">
    <property type="component" value="Unassembled WGS sequence"/>
</dbReference>
<feature type="non-terminal residue" evidence="1">
    <location>
        <position position="62"/>
    </location>
</feature>
<gene>
    <name evidence="1" type="ORF">PMAYCL1PPCAC_27983</name>
</gene>
<accession>A0AAN5D760</accession>
<name>A0AAN5D760_9BILA</name>
<proteinExistence type="predicted"/>